<evidence type="ECO:0000259" key="2">
    <source>
        <dbReference type="Pfam" id="PF01863"/>
    </source>
</evidence>
<proteinExistence type="predicted"/>
<dbReference type="RefSeq" id="WP_013770337.1">
    <property type="nucleotide sequence ID" value="NC_015514.1"/>
</dbReference>
<evidence type="ECO:0000313" key="3">
    <source>
        <dbReference type="EMBL" id="AEE45311.1"/>
    </source>
</evidence>
<dbReference type="Gene3D" id="3.30.2010.10">
    <property type="entry name" value="Metalloproteases ('zincins'), catalytic domain"/>
    <property type="match status" value="1"/>
</dbReference>
<dbReference type="AlphaFoldDB" id="F4H390"/>
<gene>
    <name evidence="3" type="ordered locus">Celf_1176</name>
</gene>
<dbReference type="eggNOG" id="COG1451">
    <property type="taxonomic scope" value="Bacteria"/>
</dbReference>
<dbReference type="STRING" id="590998.Celf_1176"/>
<accession>F4H390</accession>
<dbReference type="Proteomes" id="UP000008460">
    <property type="component" value="Chromosome"/>
</dbReference>
<dbReference type="InterPro" id="IPR002725">
    <property type="entry name" value="YgjP-like_metallopeptidase"/>
</dbReference>
<keyword evidence="4" id="KW-1185">Reference proteome</keyword>
<sequence length="208" mass="23241">MQPTYDLSQVEVRRSRRRARTVTAWREGDRTIVAIPARFTRAQEHEWVRRMLTRLAAQERRRRPSDEELAARAADLSARYLGGRAQPTSVAWSTNQGRRWGSCTPSEGTIRLSDRMRGMPRWVVDYVLLHELAHLLHAGHGPEFWAELESYPRTQRARGFLEGVAYAADRNGAADDPPGGTSGGAVDDEDPAVDGPDAVVALDELEPA</sequence>
<evidence type="ECO:0000313" key="4">
    <source>
        <dbReference type="Proteomes" id="UP000008460"/>
    </source>
</evidence>
<dbReference type="PANTHER" id="PTHR30399:SF1">
    <property type="entry name" value="UTP PYROPHOSPHATASE"/>
    <property type="match status" value="1"/>
</dbReference>
<dbReference type="CDD" id="cd07344">
    <property type="entry name" value="M48_yhfN_like"/>
    <property type="match status" value="1"/>
</dbReference>
<protein>
    <recommendedName>
        <fullName evidence="2">YgjP-like metallopeptidase domain-containing protein</fullName>
    </recommendedName>
</protein>
<name>F4H390_CELFA</name>
<dbReference type="PANTHER" id="PTHR30399">
    <property type="entry name" value="UNCHARACTERIZED PROTEIN YGJP"/>
    <property type="match status" value="1"/>
</dbReference>
<dbReference type="KEGG" id="cfi:Celf_1176"/>
<reference evidence="3 4" key="1">
    <citation type="submission" date="2011-04" db="EMBL/GenBank/DDBJ databases">
        <title>Complete sequence of Cellulomonas fimi ATCC 484.</title>
        <authorList>
            <consortium name="US DOE Joint Genome Institute"/>
            <person name="Lucas S."/>
            <person name="Han J."/>
            <person name="Lapidus A."/>
            <person name="Cheng J.-F."/>
            <person name="Goodwin L."/>
            <person name="Pitluck S."/>
            <person name="Peters L."/>
            <person name="Chertkov O."/>
            <person name="Detter J.C."/>
            <person name="Han C."/>
            <person name="Tapia R."/>
            <person name="Land M."/>
            <person name="Hauser L."/>
            <person name="Kyrpides N."/>
            <person name="Ivanova N."/>
            <person name="Ovchinnikova G."/>
            <person name="Pagani I."/>
            <person name="Mead D."/>
            <person name="Brumm P."/>
            <person name="Woyke T."/>
        </authorList>
    </citation>
    <scope>NUCLEOTIDE SEQUENCE [LARGE SCALE GENOMIC DNA]</scope>
    <source>
        <strain evidence="4">ATCC 484 / DSM 20113 / JCM 1341 / NBRC 15513 / NCIMB 8980 / NCTC 7547</strain>
    </source>
</reference>
<feature type="region of interest" description="Disordered" evidence="1">
    <location>
        <begin position="168"/>
        <end position="196"/>
    </location>
</feature>
<dbReference type="Pfam" id="PF01863">
    <property type="entry name" value="YgjP-like"/>
    <property type="match status" value="1"/>
</dbReference>
<dbReference type="EMBL" id="CP002666">
    <property type="protein sequence ID" value="AEE45311.1"/>
    <property type="molecule type" value="Genomic_DNA"/>
</dbReference>
<evidence type="ECO:0000256" key="1">
    <source>
        <dbReference type="SAM" id="MobiDB-lite"/>
    </source>
</evidence>
<dbReference type="HOGENOM" id="CLU_094108_1_0_11"/>
<organism evidence="3 4">
    <name type="scientific">Cellulomonas fimi (strain ATCC 484 / DSM 20113 / JCM 1341 / CCUG 24087 / LMG 16345 / NBRC 15513 / NCIMB 8980 / NCTC 7547 / NRS-133)</name>
    <dbReference type="NCBI Taxonomy" id="590998"/>
    <lineage>
        <taxon>Bacteria</taxon>
        <taxon>Bacillati</taxon>
        <taxon>Actinomycetota</taxon>
        <taxon>Actinomycetes</taxon>
        <taxon>Micrococcales</taxon>
        <taxon>Cellulomonadaceae</taxon>
        <taxon>Cellulomonas</taxon>
    </lineage>
</organism>
<dbReference type="InterPro" id="IPR053136">
    <property type="entry name" value="UTP_pyrophosphatase-like"/>
</dbReference>
<feature type="domain" description="YgjP-like metallopeptidase" evidence="2">
    <location>
        <begin position="65"/>
        <end position="157"/>
    </location>
</feature>